<dbReference type="InterPro" id="IPR016169">
    <property type="entry name" value="FAD-bd_PCMH_sub2"/>
</dbReference>
<dbReference type="SUPFAM" id="SSF55103">
    <property type="entry name" value="FAD-linked oxidases, C-terminal domain"/>
    <property type="match status" value="1"/>
</dbReference>
<evidence type="ECO:0000256" key="3">
    <source>
        <dbReference type="ARBA" id="ARBA00022827"/>
    </source>
</evidence>
<dbReference type="Proteomes" id="UP000185161">
    <property type="component" value="Chromosome"/>
</dbReference>
<dbReference type="InterPro" id="IPR016166">
    <property type="entry name" value="FAD-bd_PCMH"/>
</dbReference>
<evidence type="ECO:0000313" key="5">
    <source>
        <dbReference type="EMBL" id="APR52159.1"/>
    </source>
</evidence>
<dbReference type="Pfam" id="PF01565">
    <property type="entry name" value="FAD_binding_4"/>
    <property type="match status" value="1"/>
</dbReference>
<dbReference type="Gene3D" id="3.30.70.2190">
    <property type="match status" value="1"/>
</dbReference>
<dbReference type="Gene3D" id="3.30.70.2740">
    <property type="match status" value="1"/>
</dbReference>
<dbReference type="Gene3D" id="3.30.43.10">
    <property type="entry name" value="Uridine Diphospho-n-acetylenolpyruvylglucosamine Reductase, domain 2"/>
    <property type="match status" value="1"/>
</dbReference>
<dbReference type="InterPro" id="IPR004113">
    <property type="entry name" value="FAD-bd_oxidored_4_C"/>
</dbReference>
<dbReference type="GO" id="GO:0071949">
    <property type="term" value="F:FAD binding"/>
    <property type="evidence" value="ECO:0007669"/>
    <property type="project" value="InterPro"/>
</dbReference>
<feature type="domain" description="FAD-binding PCMH-type" evidence="4">
    <location>
        <begin position="50"/>
        <end position="231"/>
    </location>
</feature>
<dbReference type="RefSeq" id="WP_075151072.1">
    <property type="nucleotide sequence ID" value="NZ_CP018820.1"/>
</dbReference>
<evidence type="ECO:0000313" key="8">
    <source>
        <dbReference type="Proteomes" id="UP000286681"/>
    </source>
</evidence>
<dbReference type="Pfam" id="PF02913">
    <property type="entry name" value="FAD-oxidase_C"/>
    <property type="match status" value="1"/>
</dbReference>
<dbReference type="Proteomes" id="UP000286681">
    <property type="component" value="Unassembled WGS sequence"/>
</dbReference>
<dbReference type="STRING" id="93064.BRX40_06665"/>
<evidence type="ECO:0000256" key="1">
    <source>
        <dbReference type="ARBA" id="ARBA00008000"/>
    </source>
</evidence>
<name>A0A1L6J8D4_9SPHN</name>
<dbReference type="EMBL" id="QQWO01000008">
    <property type="protein sequence ID" value="RSV03079.1"/>
    <property type="molecule type" value="Genomic_DNA"/>
</dbReference>
<keyword evidence="3" id="KW-0274">FAD</keyword>
<gene>
    <name evidence="5" type="ORF">BRX40_06665</name>
    <name evidence="6" type="ORF">CA257_11375</name>
</gene>
<organism evidence="5 7">
    <name type="scientific">Sphingomonas koreensis</name>
    <dbReference type="NCBI Taxonomy" id="93064"/>
    <lineage>
        <taxon>Bacteria</taxon>
        <taxon>Pseudomonadati</taxon>
        <taxon>Pseudomonadota</taxon>
        <taxon>Alphaproteobacteria</taxon>
        <taxon>Sphingomonadales</taxon>
        <taxon>Sphingomonadaceae</taxon>
        <taxon>Sphingomonas</taxon>
    </lineage>
</organism>
<keyword evidence="7" id="KW-1185">Reference proteome</keyword>
<dbReference type="InterPro" id="IPR006094">
    <property type="entry name" value="Oxid_FAD_bind_N"/>
</dbReference>
<dbReference type="InterPro" id="IPR016164">
    <property type="entry name" value="FAD-linked_Oxase-like_C"/>
</dbReference>
<dbReference type="InterPro" id="IPR051264">
    <property type="entry name" value="FAD-oxidored/transferase_4"/>
</dbReference>
<dbReference type="GO" id="GO:0022904">
    <property type="term" value="P:respiratory electron transport chain"/>
    <property type="evidence" value="ECO:0007669"/>
    <property type="project" value="TreeGrafter"/>
</dbReference>
<comment type="similarity">
    <text evidence="1">Belongs to the FAD-binding oxidoreductase/transferase type 4 family.</text>
</comment>
<reference evidence="7" key="2">
    <citation type="submission" date="2016-12" db="EMBL/GenBank/DDBJ databases">
        <title>Whole genome sequencing of Sphingomonas sp. ABOJV.</title>
        <authorList>
            <person name="Conlan S."/>
            <person name="Thomas P.J."/>
            <person name="Mullikin J."/>
            <person name="Palmore T.N."/>
            <person name="Frank K.M."/>
            <person name="Segre J.A."/>
        </authorList>
    </citation>
    <scope>NUCLEOTIDE SEQUENCE [LARGE SCALE GENOMIC DNA]</scope>
    <source>
        <strain evidence="7">ABOJV</strain>
    </source>
</reference>
<reference evidence="5" key="1">
    <citation type="submission" date="2016-12" db="EMBL/GenBank/DDBJ databases">
        <title>Whole genome sequencing of Sphingomonas koreensis.</title>
        <authorList>
            <person name="Conlan S."/>
            <person name="Thomas P.J."/>
            <person name="Mullikin J."/>
            <person name="Palmore T.N."/>
            <person name="Frank K.M."/>
            <person name="Segre J.A."/>
        </authorList>
    </citation>
    <scope>NUCLEOTIDE SEQUENCE</scope>
    <source>
        <strain evidence="5">ABOJV</strain>
    </source>
</reference>
<accession>A0A1L6J8D4</accession>
<reference evidence="6 8" key="3">
    <citation type="submission" date="2018-07" db="EMBL/GenBank/DDBJ databases">
        <title>Genomic and Epidemiologic Investigation of an Indolent Hospital Outbreak.</title>
        <authorList>
            <person name="Johnson R.C."/>
            <person name="Deming C."/>
            <person name="Conlan S."/>
            <person name="Zellmer C.J."/>
            <person name="Michelin A.V."/>
            <person name="Lee-Lin S."/>
            <person name="Thomas P.J."/>
            <person name="Park M."/>
            <person name="Weingarten R.A."/>
            <person name="Less J."/>
            <person name="Dekker J.P."/>
            <person name="Frank K.M."/>
            <person name="Musser K.A."/>
            <person name="Mcquiston J.R."/>
            <person name="Henderson D.K."/>
            <person name="Lau A.F."/>
            <person name="Palmore T.N."/>
            <person name="Segre J.A."/>
        </authorList>
    </citation>
    <scope>NUCLEOTIDE SEQUENCE [LARGE SCALE GENOMIC DNA]</scope>
    <source>
        <strain evidence="6 8">SK-NIH.Env10_0317</strain>
    </source>
</reference>
<sequence length="484" mass="49709">MTGSAVTTVPASASPTDPCLSALSETLGADLFVQDEDARAACLRDMTGNWPSGAQAVARPRSTAEVARLVKAAAAQGIAIVPQGGNTGLVGGCAVPAETPALLLSTRRLRSIRAIDLHAPAVIAEAGCILAEVQEAVAAHGFTIPLGLGSEGSATIGGLVSTNAGGIRALRHGVMRNQVLGLEVVLPDGRVWNGLRTLAKNNMGYDLKQLFIGGEGTLGVVTAAALRLVPASRQIETLWLAVEDPAAALALLGALRTALGDLVTSFELIQRRGVEWGMAAVPGLRVPDSGAHGWFVLAEVATAATGLPLRAAVESALADVFEQGLALDGMLAESEAQRRELWRIREAVVVGKAAGKPSISVDVAVPLGQVPAFLVETEAAAAGLLPGCETLGFGHLGDGNIHFSVHRGANDTERFAGTAGAIAAKVEAIALRLGGTICAEHGVGRRMRTALADALDAAELDLIRAVKRALDPHNRMNPGAVIEL</sequence>
<dbReference type="KEGG" id="skr:BRX40_06665"/>
<dbReference type="Gene3D" id="3.30.465.10">
    <property type="match status" value="1"/>
</dbReference>
<dbReference type="OrthoDB" id="9811557at2"/>
<dbReference type="Gene3D" id="1.10.45.10">
    <property type="entry name" value="Vanillyl-alcohol Oxidase, Chain A, domain 4"/>
    <property type="match status" value="1"/>
</dbReference>
<dbReference type="InterPro" id="IPR036318">
    <property type="entry name" value="FAD-bd_PCMH-like_sf"/>
</dbReference>
<dbReference type="InterPro" id="IPR016171">
    <property type="entry name" value="Vanillyl_alc_oxidase_C-sub2"/>
</dbReference>
<proteinExistence type="inferred from homology"/>
<dbReference type="GO" id="GO:0003824">
    <property type="term" value="F:catalytic activity"/>
    <property type="evidence" value="ECO:0007669"/>
    <property type="project" value="InterPro"/>
</dbReference>
<evidence type="ECO:0000259" key="4">
    <source>
        <dbReference type="PROSITE" id="PS51387"/>
    </source>
</evidence>
<evidence type="ECO:0000313" key="7">
    <source>
        <dbReference type="Proteomes" id="UP000185161"/>
    </source>
</evidence>
<dbReference type="PANTHER" id="PTHR43716">
    <property type="entry name" value="D-2-HYDROXYGLUTARATE DEHYDROGENASE, MITOCHONDRIAL"/>
    <property type="match status" value="1"/>
</dbReference>
<dbReference type="GeneID" id="44132232"/>
<keyword evidence="2" id="KW-0285">Flavoprotein</keyword>
<evidence type="ECO:0000313" key="6">
    <source>
        <dbReference type="EMBL" id="RSV03079.1"/>
    </source>
</evidence>
<dbReference type="SUPFAM" id="SSF56176">
    <property type="entry name" value="FAD-binding/transporter-associated domain-like"/>
    <property type="match status" value="1"/>
</dbReference>
<dbReference type="InterPro" id="IPR016167">
    <property type="entry name" value="FAD-bd_PCMH_sub1"/>
</dbReference>
<evidence type="ECO:0000256" key="2">
    <source>
        <dbReference type="ARBA" id="ARBA00022630"/>
    </source>
</evidence>
<dbReference type="PROSITE" id="PS51387">
    <property type="entry name" value="FAD_PCMH"/>
    <property type="match status" value="1"/>
</dbReference>
<protein>
    <submittedName>
        <fullName evidence="6">FAD-binding oxidoreductase</fullName>
    </submittedName>
</protein>
<dbReference type="PANTHER" id="PTHR43716:SF2">
    <property type="entry name" value="BLL6224 PROTEIN"/>
    <property type="match status" value="1"/>
</dbReference>
<dbReference type="AlphaFoldDB" id="A0A1L6J8D4"/>
<dbReference type="EMBL" id="CP018820">
    <property type="protein sequence ID" value="APR52159.1"/>
    <property type="molecule type" value="Genomic_DNA"/>
</dbReference>